<evidence type="ECO:0000313" key="8">
    <source>
        <dbReference type="Proteomes" id="UP000274131"/>
    </source>
</evidence>
<dbReference type="WBParaSite" id="EVEC_0000707601-mRNA-1">
    <property type="protein sequence ID" value="EVEC_0000707601-mRNA-1"/>
    <property type="gene ID" value="EVEC_0000707601"/>
</dbReference>
<keyword evidence="8" id="KW-1185">Reference proteome</keyword>
<dbReference type="STRING" id="51028.A0A0N4V9G3"/>
<evidence type="ECO:0000256" key="4">
    <source>
        <dbReference type="ARBA" id="ARBA00035286"/>
    </source>
</evidence>
<evidence type="ECO:0000256" key="6">
    <source>
        <dbReference type="RuleBase" id="RU004005"/>
    </source>
</evidence>
<dbReference type="EMBL" id="UXUI01008576">
    <property type="protein sequence ID" value="VDD91846.1"/>
    <property type="molecule type" value="Genomic_DNA"/>
</dbReference>
<dbReference type="Pfam" id="PF00237">
    <property type="entry name" value="Ribosomal_L22"/>
    <property type="match status" value="1"/>
</dbReference>
<dbReference type="GO" id="GO:0003735">
    <property type="term" value="F:structural constituent of ribosome"/>
    <property type="evidence" value="ECO:0007669"/>
    <property type="project" value="InterPro"/>
</dbReference>
<name>A0A0N4V9G3_ENTVE</name>
<accession>A0A0N4V9G3</accession>
<dbReference type="PANTHER" id="PTHR13501:SF8">
    <property type="entry name" value="LARGE RIBOSOMAL SUBUNIT PROTEIN UL22M"/>
    <property type="match status" value="1"/>
</dbReference>
<reference evidence="9" key="1">
    <citation type="submission" date="2017-02" db="UniProtKB">
        <authorList>
            <consortium name="WormBaseParasite"/>
        </authorList>
    </citation>
    <scope>IDENTIFICATION</scope>
</reference>
<evidence type="ECO:0000256" key="3">
    <source>
        <dbReference type="ARBA" id="ARBA00023274"/>
    </source>
</evidence>
<keyword evidence="2 6" id="KW-0689">Ribosomal protein</keyword>
<dbReference type="GO" id="GO:0006412">
    <property type="term" value="P:translation"/>
    <property type="evidence" value="ECO:0007669"/>
    <property type="project" value="InterPro"/>
</dbReference>
<dbReference type="Gene3D" id="3.90.470.10">
    <property type="entry name" value="Ribosomal protein L22/L17"/>
    <property type="match status" value="1"/>
</dbReference>
<dbReference type="OrthoDB" id="416470at2759"/>
<dbReference type="PANTHER" id="PTHR13501">
    <property type="entry name" value="CHLOROPLAST 50S RIBOSOMAL PROTEIN L22-RELATED"/>
    <property type="match status" value="1"/>
</dbReference>
<reference evidence="7 8" key="2">
    <citation type="submission" date="2018-10" db="EMBL/GenBank/DDBJ databases">
        <authorList>
            <consortium name="Pathogen Informatics"/>
        </authorList>
    </citation>
    <scope>NUCLEOTIDE SEQUENCE [LARGE SCALE GENOMIC DNA]</scope>
</reference>
<comment type="similarity">
    <text evidence="1 6">Belongs to the universal ribosomal protein uL22 family.</text>
</comment>
<protein>
    <recommendedName>
        <fullName evidence="4">Large ribosomal subunit protein uL22m</fullName>
    </recommendedName>
    <alternativeName>
        <fullName evidence="5">39S ribosomal protein L22, mitochondrial</fullName>
    </alternativeName>
</protein>
<proteinExistence type="inferred from homology"/>
<evidence type="ECO:0000313" key="9">
    <source>
        <dbReference type="WBParaSite" id="EVEC_0000707601-mRNA-1"/>
    </source>
</evidence>
<organism evidence="9">
    <name type="scientific">Enterobius vermicularis</name>
    <name type="common">Human pinworm</name>
    <dbReference type="NCBI Taxonomy" id="51028"/>
    <lineage>
        <taxon>Eukaryota</taxon>
        <taxon>Metazoa</taxon>
        <taxon>Ecdysozoa</taxon>
        <taxon>Nematoda</taxon>
        <taxon>Chromadorea</taxon>
        <taxon>Rhabditida</taxon>
        <taxon>Spirurina</taxon>
        <taxon>Oxyuridomorpha</taxon>
        <taxon>Oxyuroidea</taxon>
        <taxon>Oxyuridae</taxon>
        <taxon>Enterobius</taxon>
    </lineage>
</organism>
<evidence type="ECO:0000256" key="2">
    <source>
        <dbReference type="ARBA" id="ARBA00022980"/>
    </source>
</evidence>
<gene>
    <name evidence="7" type="ORF">EVEC_LOCUS6597</name>
</gene>
<dbReference type="InterPro" id="IPR036394">
    <property type="entry name" value="Ribosomal_uL22_sf"/>
</dbReference>
<evidence type="ECO:0000256" key="1">
    <source>
        <dbReference type="ARBA" id="ARBA00009451"/>
    </source>
</evidence>
<dbReference type="InterPro" id="IPR047867">
    <property type="entry name" value="Ribosomal_uL22_bac/org-type"/>
</dbReference>
<dbReference type="GO" id="GO:0005762">
    <property type="term" value="C:mitochondrial large ribosomal subunit"/>
    <property type="evidence" value="ECO:0007669"/>
    <property type="project" value="TreeGrafter"/>
</dbReference>
<evidence type="ECO:0000313" key="7">
    <source>
        <dbReference type="EMBL" id="VDD91846.1"/>
    </source>
</evidence>
<sequence length="264" mass="31253">MLHRRLLTTVPEAILKPFNLVFRCYGSTSNEVALRQEMSLKEEWKRRTALRAPKIQRFEVMKPKMFYAPDWELGENPDKSEGIPDPLTKYGTTPEKWEYYNTVVWPPGFVVPETGFAKRREVYHCKQSVHCHPKKIFKACHLVRRRNVDDALVQLEKSLTRAAAIMREVLIEAKKRAKEEFYIEFPSEMHVAEAFGIQCKIVKSSRRHAHEQWATLRHRYVNVFVRLEEGESPGLIDYTKNPNGWEQMEEYYQYLRGRTIKYSI</sequence>
<dbReference type="SUPFAM" id="SSF54843">
    <property type="entry name" value="Ribosomal protein L22"/>
    <property type="match status" value="1"/>
</dbReference>
<evidence type="ECO:0000256" key="5">
    <source>
        <dbReference type="ARBA" id="ARBA00035506"/>
    </source>
</evidence>
<dbReference type="AlphaFoldDB" id="A0A0N4V9G3"/>
<dbReference type="InterPro" id="IPR001063">
    <property type="entry name" value="Ribosomal_uL22"/>
</dbReference>
<dbReference type="Proteomes" id="UP000274131">
    <property type="component" value="Unassembled WGS sequence"/>
</dbReference>
<keyword evidence="3 6" id="KW-0687">Ribonucleoprotein</keyword>